<evidence type="ECO:0000313" key="2">
    <source>
        <dbReference type="Proteomes" id="UP000297741"/>
    </source>
</evidence>
<dbReference type="EMBL" id="RPEM01000013">
    <property type="protein sequence ID" value="TGD41928.1"/>
    <property type="molecule type" value="Genomic_DNA"/>
</dbReference>
<dbReference type="RefSeq" id="WP_135433244.1">
    <property type="nucleotide sequence ID" value="NZ_RPEM01000013.1"/>
</dbReference>
<dbReference type="InterPro" id="IPR009843">
    <property type="entry name" value="DUF1403"/>
</dbReference>
<organism evidence="1 2">
    <name type="scientific">Pseudotabrizicola sediminis</name>
    <dbReference type="NCBI Taxonomy" id="2486418"/>
    <lineage>
        <taxon>Bacteria</taxon>
        <taxon>Pseudomonadati</taxon>
        <taxon>Pseudomonadota</taxon>
        <taxon>Alphaproteobacteria</taxon>
        <taxon>Rhodobacterales</taxon>
        <taxon>Paracoccaceae</taxon>
        <taxon>Pseudotabrizicola</taxon>
    </lineage>
</organism>
<keyword evidence="2" id="KW-1185">Reference proteome</keyword>
<dbReference type="Proteomes" id="UP000297741">
    <property type="component" value="Unassembled WGS sequence"/>
</dbReference>
<accession>A0ABY2KHY8</accession>
<evidence type="ECO:0000313" key="1">
    <source>
        <dbReference type="EMBL" id="TGD41928.1"/>
    </source>
</evidence>
<reference evidence="1 2" key="1">
    <citation type="submission" date="2018-11" db="EMBL/GenBank/DDBJ databases">
        <title>Tabrizicola sp. isolated from sediment of alpine lake.</title>
        <authorList>
            <person name="Liu Z."/>
        </authorList>
    </citation>
    <scope>NUCLEOTIDE SEQUENCE [LARGE SCALE GENOMIC DNA]</scope>
    <source>
        <strain evidence="1 2">DRYC-M-16</strain>
    </source>
</reference>
<dbReference type="Pfam" id="PF07183">
    <property type="entry name" value="DUF1403"/>
    <property type="match status" value="1"/>
</dbReference>
<sequence length="279" mass="29810">MPGWIAVGRAHTDEDMAFLSGAALAQLHGATLRPDIPHALWRARLALTAAEVCVRMAGRSERAAALRDSLHLTRPGDHPGPAGDVLGQWLRAAERPVTVAALSRALPKFPADRIALLLESHQGAPVPRAAAVIQAVLADSPRSEIPALILGDAVLAQALGWPHLLPVLAAGLTSRDLRQTDAALRLACHRAVIMAARPALQMAADLMRRADRLRAVAPKLRARGAAQAVDMFLTRDALTAPALVPILSDRAARRLCDRLVLLGAVRELTGRDTFRLYGL</sequence>
<protein>
    <submittedName>
        <fullName evidence="1">DUF1403 family protein</fullName>
    </submittedName>
</protein>
<comment type="caution">
    <text evidence="1">The sequence shown here is derived from an EMBL/GenBank/DDBJ whole genome shotgun (WGS) entry which is preliminary data.</text>
</comment>
<gene>
    <name evidence="1" type="ORF">EEB11_16370</name>
</gene>
<name>A0ABY2KHY8_9RHOB</name>
<proteinExistence type="predicted"/>